<name>A0ABI8A717_FELCA</name>
<keyword evidence="2" id="KW-1185">Reference proteome</keyword>
<reference evidence="1" key="2">
    <citation type="submission" date="2025-08" db="UniProtKB">
        <authorList>
            <consortium name="Ensembl"/>
        </authorList>
    </citation>
    <scope>IDENTIFICATION</scope>
    <source>
        <strain evidence="1">breed Abyssinian</strain>
    </source>
</reference>
<accession>A0ABI8A717</accession>
<dbReference type="Gene3D" id="2.40.50.90">
    <property type="match status" value="1"/>
</dbReference>
<evidence type="ECO:0000313" key="1">
    <source>
        <dbReference type="Ensembl" id="ENSFCTP00005055029.1"/>
    </source>
</evidence>
<evidence type="ECO:0000313" key="2">
    <source>
        <dbReference type="Proteomes" id="UP000823872"/>
    </source>
</evidence>
<protein>
    <submittedName>
        <fullName evidence="1">Uncharacterized protein</fullName>
    </submittedName>
</protein>
<sequence length="87" mass="9393">MLCLGESLPAAFLFPSKDDDHFSPEADAAMSEMTGNTALLAQVTSYSPTGLPLIQLWSVVGNEAVLINRSLVERGLAQWVDSYYASL</sequence>
<organism evidence="1 2">
    <name type="scientific">Felis catus</name>
    <name type="common">Cat</name>
    <name type="synonym">Felis silvestris catus</name>
    <dbReference type="NCBI Taxonomy" id="9685"/>
    <lineage>
        <taxon>Eukaryota</taxon>
        <taxon>Metazoa</taxon>
        <taxon>Chordata</taxon>
        <taxon>Craniata</taxon>
        <taxon>Vertebrata</taxon>
        <taxon>Euteleostomi</taxon>
        <taxon>Mammalia</taxon>
        <taxon>Eutheria</taxon>
        <taxon>Laurasiatheria</taxon>
        <taxon>Carnivora</taxon>
        <taxon>Feliformia</taxon>
        <taxon>Felidae</taxon>
        <taxon>Felinae</taxon>
        <taxon>Felis</taxon>
    </lineage>
</organism>
<dbReference type="Ensembl" id="ENSFCTT00005078801.1">
    <property type="protein sequence ID" value="ENSFCTP00005055029.1"/>
    <property type="gene ID" value="ENSFCTG00005027829.1"/>
</dbReference>
<dbReference type="PANTHER" id="PTHR22948">
    <property type="entry name" value="TUDOR DOMAIN CONTAINING PROTEIN"/>
    <property type="match status" value="1"/>
</dbReference>
<gene>
    <name evidence="1" type="primary">GARRE1</name>
</gene>
<dbReference type="Proteomes" id="UP000823872">
    <property type="component" value="Chromosome E1"/>
</dbReference>
<dbReference type="PANTHER" id="PTHR22948:SF75">
    <property type="entry name" value="A-KINASE ANCHOR PROTEIN 1, MITOCHONDRIAL"/>
    <property type="match status" value="1"/>
</dbReference>
<reference evidence="1 2" key="1">
    <citation type="submission" date="2021-02" db="EMBL/GenBank/DDBJ databases">
        <title>Safari Cat Assemblies.</title>
        <authorList>
            <person name="Bredemeyer K.R."/>
            <person name="Murphy W.J."/>
        </authorList>
    </citation>
    <scope>NUCLEOTIDE SEQUENCE [LARGE SCALE GENOMIC DNA]</scope>
</reference>
<dbReference type="GeneTree" id="ENSGT00390000001360"/>
<dbReference type="InterPro" id="IPR050621">
    <property type="entry name" value="Tudor_domain_containing"/>
</dbReference>
<dbReference type="InterPro" id="IPR035437">
    <property type="entry name" value="SNase_OB-fold_sf"/>
</dbReference>
<proteinExistence type="predicted"/>
<reference evidence="1" key="3">
    <citation type="submission" date="2025-09" db="UniProtKB">
        <authorList>
            <consortium name="Ensembl"/>
        </authorList>
    </citation>
    <scope>IDENTIFICATION</scope>
    <source>
        <strain evidence="1">breed Abyssinian</strain>
    </source>
</reference>